<reference evidence="6" key="1">
    <citation type="submission" date="2015-07" db="EMBL/GenBank/DDBJ databases">
        <title>Draft Genome Sequence of Oceanobacillus picturae Heshi-B3 that Was Isolated from Fermented Rice Bran with Aging Salted Mackerel, Which Was Named Heshiko as Traditional Fermented Seafood in Japan.</title>
        <authorList>
            <person name="Akuzawa S."/>
            <person name="Nakagawa J."/>
            <person name="Kanekatsu T."/>
            <person name="Kanesaki Y."/>
            <person name="Suzuki T."/>
        </authorList>
    </citation>
    <scope>NUCLEOTIDE SEQUENCE [LARGE SCALE GENOMIC DNA]</scope>
    <source>
        <strain evidence="6">Heshi-B3</strain>
    </source>
</reference>
<dbReference type="EMBL" id="BBXV01000048">
    <property type="protein sequence ID" value="GAQ19499.1"/>
    <property type="molecule type" value="Genomic_DNA"/>
</dbReference>
<evidence type="ECO:0000256" key="1">
    <source>
        <dbReference type="ARBA" id="ARBA00008857"/>
    </source>
</evidence>
<dbReference type="InterPro" id="IPR013762">
    <property type="entry name" value="Integrase-like_cat_sf"/>
</dbReference>
<dbReference type="GO" id="GO:0015074">
    <property type="term" value="P:DNA integration"/>
    <property type="evidence" value="ECO:0007669"/>
    <property type="project" value="InterPro"/>
</dbReference>
<dbReference type="CDD" id="cd01189">
    <property type="entry name" value="INT_ICEBs1_C_like"/>
    <property type="match status" value="1"/>
</dbReference>
<comment type="caution">
    <text evidence="5">The sequence shown here is derived from an EMBL/GenBank/DDBJ whole genome shotgun (WGS) entry which is preliminary data.</text>
</comment>
<comment type="similarity">
    <text evidence="1">Belongs to the 'phage' integrase family.</text>
</comment>
<dbReference type="InterPro" id="IPR011010">
    <property type="entry name" value="DNA_brk_join_enz"/>
</dbReference>
<feature type="domain" description="Tyr recombinase" evidence="4">
    <location>
        <begin position="178"/>
        <end position="375"/>
    </location>
</feature>
<sequence length="412" mass="48034">MPSKQETTRKTKYVGVYQDLTTKKYGYRVKLGIDRITGKAIQEHRRGFRTAVEAHEARTAALKKKQDLGTLSNANMTYNMFMEQYYIPEYKNSVESSTFRSRERILIELKGRFAKKKPRDISTLDILDYKNQLLEKHSKNYARLKFGVFSRTLKHAKKHGLIKENLVEIVGGIPKHKPEVNYWTKTEFEKVIQTFNIDDFYEHMSFMMIYLYYTTGMRVNELTALYWSENIDFENKQIRVFHNLDYTNGKVWERKTKMKTEAGRRIISIDDDTIRILLDWKQKQESIGKYNFVLSYTGEPVGKSTIGRIVKRHAKIAGVKEISPKGLRHSHASFLINELNVNPLVVQKRLGHSDIQITLGVYAHLYPTIDSEIANQINGKIKIQTSSNSLLNNWNGNQYINRSNESNLEDDK</sequence>
<dbReference type="InterPro" id="IPR050090">
    <property type="entry name" value="Tyrosine_recombinase_XerCD"/>
</dbReference>
<name>A0A0U9HAP9_9BACI</name>
<evidence type="ECO:0000259" key="4">
    <source>
        <dbReference type="PROSITE" id="PS51898"/>
    </source>
</evidence>
<reference evidence="5 6" key="2">
    <citation type="journal article" date="2016" name="Genome Announc.">
        <title>Draft Genome Sequence of Oceanobacillus picturae Heshi-B3, Isolated from Fermented Rice Bran in a Traditional Japanese Seafood Dish.</title>
        <authorList>
            <person name="Akuzawa S."/>
            <person name="Nagaoka J."/>
            <person name="Kanekatsu M."/>
            <person name="Kanesaki Y."/>
            <person name="Suzuki T."/>
        </authorList>
    </citation>
    <scope>NUCLEOTIDE SEQUENCE [LARGE SCALE GENOMIC DNA]</scope>
    <source>
        <strain evidence="5 6">Heshi-B3</strain>
    </source>
</reference>
<dbReference type="Gene3D" id="1.10.150.130">
    <property type="match status" value="1"/>
</dbReference>
<protein>
    <submittedName>
        <fullName evidence="5">Integrase</fullName>
    </submittedName>
</protein>
<evidence type="ECO:0000313" key="6">
    <source>
        <dbReference type="Proteomes" id="UP000052946"/>
    </source>
</evidence>
<dbReference type="RefSeq" id="WP_058951120.1">
    <property type="nucleotide sequence ID" value="NZ_BBXV01000048.1"/>
</dbReference>
<evidence type="ECO:0000256" key="3">
    <source>
        <dbReference type="ARBA" id="ARBA00023172"/>
    </source>
</evidence>
<dbReference type="AlphaFoldDB" id="A0A0U9HAP9"/>
<dbReference type="InterPro" id="IPR028259">
    <property type="entry name" value="AP2-like_int_N"/>
</dbReference>
<keyword evidence="3" id="KW-0233">DNA recombination</keyword>
<dbReference type="SUPFAM" id="SSF56349">
    <property type="entry name" value="DNA breaking-rejoining enzymes"/>
    <property type="match status" value="1"/>
</dbReference>
<gene>
    <name evidence="5" type="ORF">OPHB3_3468</name>
</gene>
<dbReference type="Pfam" id="PF00589">
    <property type="entry name" value="Phage_integrase"/>
    <property type="match status" value="1"/>
</dbReference>
<evidence type="ECO:0000256" key="2">
    <source>
        <dbReference type="ARBA" id="ARBA00023125"/>
    </source>
</evidence>
<keyword evidence="2" id="KW-0238">DNA-binding</keyword>
<dbReference type="GO" id="GO:0003677">
    <property type="term" value="F:DNA binding"/>
    <property type="evidence" value="ECO:0007669"/>
    <property type="project" value="UniProtKB-KW"/>
</dbReference>
<dbReference type="Gene3D" id="1.10.443.10">
    <property type="entry name" value="Intergrase catalytic core"/>
    <property type="match status" value="1"/>
</dbReference>
<dbReference type="OrthoDB" id="9803188at2"/>
<dbReference type="GO" id="GO:0006310">
    <property type="term" value="P:DNA recombination"/>
    <property type="evidence" value="ECO:0007669"/>
    <property type="project" value="UniProtKB-KW"/>
</dbReference>
<dbReference type="InterPro" id="IPR010998">
    <property type="entry name" value="Integrase_recombinase_N"/>
</dbReference>
<dbReference type="InterPro" id="IPR002104">
    <property type="entry name" value="Integrase_catalytic"/>
</dbReference>
<dbReference type="PROSITE" id="PS51898">
    <property type="entry name" value="TYR_RECOMBINASE"/>
    <property type="match status" value="1"/>
</dbReference>
<accession>A0A0U9HAP9</accession>
<dbReference type="PANTHER" id="PTHR30349">
    <property type="entry name" value="PHAGE INTEGRASE-RELATED"/>
    <property type="match status" value="1"/>
</dbReference>
<evidence type="ECO:0000313" key="5">
    <source>
        <dbReference type="EMBL" id="GAQ19499.1"/>
    </source>
</evidence>
<dbReference type="PANTHER" id="PTHR30349:SF64">
    <property type="entry name" value="PROPHAGE INTEGRASE INTD-RELATED"/>
    <property type="match status" value="1"/>
</dbReference>
<organism evidence="5 6">
    <name type="scientific">Oceanobacillus picturae</name>
    <dbReference type="NCBI Taxonomy" id="171693"/>
    <lineage>
        <taxon>Bacteria</taxon>
        <taxon>Bacillati</taxon>
        <taxon>Bacillota</taxon>
        <taxon>Bacilli</taxon>
        <taxon>Bacillales</taxon>
        <taxon>Bacillaceae</taxon>
        <taxon>Oceanobacillus</taxon>
    </lineage>
</organism>
<dbReference type="Proteomes" id="UP000052946">
    <property type="component" value="Unassembled WGS sequence"/>
</dbReference>
<dbReference type="Pfam" id="PF14657">
    <property type="entry name" value="Arm-DNA-bind_4"/>
    <property type="match status" value="1"/>
</dbReference>
<proteinExistence type="inferred from homology"/>